<feature type="domain" description="RsgI N-terminal anti-sigma" evidence="8">
    <location>
        <begin position="2"/>
        <end position="50"/>
    </location>
</feature>
<gene>
    <name evidence="9" type="ordered locus">Desca_1683</name>
</gene>
<keyword evidence="3 7" id="KW-0812">Transmembrane</keyword>
<evidence type="ECO:0000256" key="6">
    <source>
        <dbReference type="SAM" id="MobiDB-lite"/>
    </source>
</evidence>
<name>F6B7H7_DESCC</name>
<dbReference type="PROSITE" id="PS51849">
    <property type="entry name" value="RSGI_N"/>
    <property type="match status" value="1"/>
</dbReference>
<dbReference type="GO" id="GO:0005886">
    <property type="term" value="C:plasma membrane"/>
    <property type="evidence" value="ECO:0007669"/>
    <property type="project" value="UniProtKB-SubCell"/>
</dbReference>
<dbReference type="RefSeq" id="WP_003543329.1">
    <property type="nucleotide sequence ID" value="NC_015565.1"/>
</dbReference>
<evidence type="ECO:0000256" key="5">
    <source>
        <dbReference type="ARBA" id="ARBA00023136"/>
    </source>
</evidence>
<dbReference type="Pfam" id="PF23750">
    <property type="entry name" value="RsgI_M"/>
    <property type="match status" value="1"/>
</dbReference>
<evidence type="ECO:0000256" key="4">
    <source>
        <dbReference type="ARBA" id="ARBA00022989"/>
    </source>
</evidence>
<protein>
    <recommendedName>
        <fullName evidence="8">RsgI N-terminal anti-sigma domain-containing protein</fullName>
    </recommendedName>
</protein>
<dbReference type="InterPro" id="IPR024449">
    <property type="entry name" value="Anti-sigma_RsgI_N"/>
</dbReference>
<dbReference type="Proteomes" id="UP000009226">
    <property type="component" value="Chromosome"/>
</dbReference>
<evidence type="ECO:0000256" key="1">
    <source>
        <dbReference type="ARBA" id="ARBA00004162"/>
    </source>
</evidence>
<evidence type="ECO:0000256" key="2">
    <source>
        <dbReference type="ARBA" id="ARBA00022475"/>
    </source>
</evidence>
<feature type="compositionally biased region" description="Basic and acidic residues" evidence="6">
    <location>
        <begin position="337"/>
        <end position="358"/>
    </location>
</feature>
<evidence type="ECO:0000313" key="10">
    <source>
        <dbReference type="Proteomes" id="UP000009226"/>
    </source>
</evidence>
<dbReference type="eggNOG" id="COG5183">
    <property type="taxonomic scope" value="Bacteria"/>
</dbReference>
<organism evidence="9 10">
    <name type="scientific">Desulfotomaculum nigrificans (strain DSM 14880 / VKM B-2319 / CO-1-SRB)</name>
    <name type="common">Desulfotomaculum carboxydivorans</name>
    <dbReference type="NCBI Taxonomy" id="868595"/>
    <lineage>
        <taxon>Bacteria</taxon>
        <taxon>Bacillati</taxon>
        <taxon>Bacillota</taxon>
        <taxon>Clostridia</taxon>
        <taxon>Eubacteriales</taxon>
        <taxon>Desulfotomaculaceae</taxon>
        <taxon>Desulfotomaculum</taxon>
    </lineage>
</organism>
<keyword evidence="10" id="KW-1185">Reference proteome</keyword>
<dbReference type="HOGENOM" id="CLU_753827_0_0_9"/>
<evidence type="ECO:0000259" key="8">
    <source>
        <dbReference type="PROSITE" id="PS51849"/>
    </source>
</evidence>
<accession>F6B7H7</accession>
<comment type="subcellular location">
    <subcellularLocation>
        <location evidence="1">Cell membrane</location>
        <topology evidence="1">Single-pass membrane protein</topology>
    </subcellularLocation>
</comment>
<dbReference type="STRING" id="868595.Desca_1683"/>
<dbReference type="KEGG" id="dca:Desca_1683"/>
<evidence type="ECO:0000256" key="7">
    <source>
        <dbReference type="SAM" id="Phobius"/>
    </source>
</evidence>
<proteinExistence type="predicted"/>
<keyword evidence="2" id="KW-1003">Cell membrane</keyword>
<dbReference type="EMBL" id="CP002736">
    <property type="protein sequence ID" value="AEF94531.1"/>
    <property type="molecule type" value="Genomic_DNA"/>
</dbReference>
<sequence>MVKGLLIRSKGPLGVVMTQDGRFVRVLLTGGNRALGQEVMGRELHFPSMTRGLAVASLLLVIMIGVWAKIMSVPAAAAYVALDINPSVELTVDQVGQVIQCRGLDDDGQKLLKQVVLDKVEIYRALDLLVQGAVQQHYLNEINNVVLATVTPIKEYSVVDEEKLKDSVSQAVTGLPVSVKIITEVATPQERQQATDKGISVGRYLIYQGSTRQGAPLTIEDVKNKGLGQLEKEKGWQIEQVLPHARYNIRAKHQPGKGDNNETSDKQKLLNKVPPGQVKKEQPHLPPGKQTNPAMESGKQVIEEKQQMIKDKDEKADEITSERRVDRHQSQLNQNKNENKDTPDDHLKKDSPGLDKKPTPNHGHDKK</sequence>
<dbReference type="InterPro" id="IPR055431">
    <property type="entry name" value="RsgI_M"/>
</dbReference>
<dbReference type="AlphaFoldDB" id="F6B7H7"/>
<keyword evidence="5 7" id="KW-0472">Membrane</keyword>
<reference evidence="9 10" key="1">
    <citation type="submission" date="2011-05" db="EMBL/GenBank/DDBJ databases">
        <title>Complete sequence of Desulfotomaculum carboxydivorans CO-1-SRB.</title>
        <authorList>
            <consortium name="US DOE Joint Genome Institute"/>
            <person name="Lucas S."/>
            <person name="Han J."/>
            <person name="Lapidus A."/>
            <person name="Cheng J.-F."/>
            <person name="Goodwin L."/>
            <person name="Pitluck S."/>
            <person name="Peters L."/>
            <person name="Mikhailova N."/>
            <person name="Lu M."/>
            <person name="Han C."/>
            <person name="Tapia R."/>
            <person name="Land M."/>
            <person name="Hauser L."/>
            <person name="Kyrpides N."/>
            <person name="Ivanova N."/>
            <person name="Pagani I."/>
            <person name="Stams A."/>
            <person name="Plugge C."/>
            <person name="Muyzer G."/>
            <person name="Kuever J."/>
            <person name="Parshina S."/>
            <person name="Ivanova A."/>
            <person name="Nazina T."/>
            <person name="Woyke T."/>
        </authorList>
    </citation>
    <scope>NUCLEOTIDE SEQUENCE [LARGE SCALE GENOMIC DNA]</scope>
    <source>
        <strain evidence="10">DSM 14880 / VKM B-2319 / CO-1-SRB</strain>
    </source>
</reference>
<feature type="region of interest" description="Disordered" evidence="6">
    <location>
        <begin position="273"/>
        <end position="367"/>
    </location>
</feature>
<evidence type="ECO:0000256" key="3">
    <source>
        <dbReference type="ARBA" id="ARBA00022692"/>
    </source>
</evidence>
<keyword evidence="4 7" id="KW-1133">Transmembrane helix</keyword>
<feature type="compositionally biased region" description="Basic and acidic residues" evidence="6">
    <location>
        <begin position="301"/>
        <end position="329"/>
    </location>
</feature>
<feature type="transmembrane region" description="Helical" evidence="7">
    <location>
        <begin position="52"/>
        <end position="70"/>
    </location>
</feature>
<evidence type="ECO:0000313" key="9">
    <source>
        <dbReference type="EMBL" id="AEF94531.1"/>
    </source>
</evidence>